<sequence length="1155" mass="129728">MSEQTIKPSQEAIPAEEVQPASTDATPSEASQATPTPGSETPGEMSKKGAKKEAKRLEKLAKAAVKAVVPQAGTSARKEKKEKAAKESATATPAEQWVNTTPAGEKKDVSGNLPSTGYDPIQVEAAHYEWWSQKGFFQPRYKENGDPLDKGVFTIILPPPNVTGNLHIGHALTIAIEDALVRWKRMQGYTVLYLPGYDHAGISTQAVVEARLIKTEGHSRHYYGREKFLEKVWEWKDQYQEKITNQLTRLGASLDWSRVAFTMNDRLSKAVIETFCRMHEQGMLYRANRLVNWCVYLNTSLSNLEVDQLPLTGRTLLNVKGYDAKERFEFGVITSFAYPIENSDEKIIVATTRPETMLGDTAIAVHPDDPRYKHLHGKFAVHPFLDRRIPIITDGITVDMEFGTGAVKITPAHDPNDFECAQRNGLEFISLMNDDGTYNANAGPYAGMKRFHIRNKIVADLKEKGLYVEQKDNEMQIPICSKSGDIVETIMKPQWWVSCKPMAEEALKRTEAGELEIKPKTSAGDWVRWMENMQDWCISRQLWWGHRCPAYLLKFEGEAPDTSDDKNWIVARNEEDAKAQADKKANGRKYTLQQDDDVLDTWFSSGLWPFSTMGWPEQTRDLEIFYPNSILETGWDILFFWVARMVFFGNQLTGKMPFKEVYCHPMIRDAYGRKMSKSLGNVIDPLDVITGQTLQKLHNDLRMGNLPEKEIQKAEDGQKKLFPKGMPQCGTDALRFALCNYTSGGRDINMDINRVEGYRKFCNKIWNATKFCLFRMGLVDLEGVRQQSTFVPYKSALPSGKESLVEKWLFHKLNLATTAVNNALEAREFFDASTAAYSFFLHDLCDVFIEATKPLFETNEESEAMVSARNTLYTALEAGLKLLHPFMPYVTEDLWQRLPRRPEDTCESIMLASFPETISAQDFPESLANFDLVMAAIKSARSVSGLYNLPTNGKTLEDKITVMIQAKKPELRAVLESQASIIIALTKGAGTVKYISEDSEIPHGVGTEVVTADITVHIPVQGKVDAGAEIDKLEKKEALAVGNKEKLRKVIEQPNYETTVREDVRAGNVDKPRLPRVRIDADMFFSPDGQDRGGDRVDQIGDPEVQAAFVIHILQSVLILSAFSGACSEAQRVDAAGEGRPRAGKSRSDDCVVKW</sequence>
<dbReference type="CDD" id="cd00817">
    <property type="entry name" value="ValRS_core"/>
    <property type="match status" value="1"/>
</dbReference>
<name>A0A427YJH0_9TREE</name>
<dbReference type="GO" id="GO:0004832">
    <property type="term" value="F:valine-tRNA ligase activity"/>
    <property type="evidence" value="ECO:0007669"/>
    <property type="project" value="UniProtKB-EC"/>
</dbReference>
<dbReference type="Pfam" id="PF00133">
    <property type="entry name" value="tRNA-synt_1"/>
    <property type="match status" value="1"/>
</dbReference>
<dbReference type="HAMAP" id="MF_02004">
    <property type="entry name" value="Val_tRNA_synth_type1"/>
    <property type="match status" value="1"/>
</dbReference>
<evidence type="ECO:0000256" key="7">
    <source>
        <dbReference type="ARBA" id="ARBA00022741"/>
    </source>
</evidence>
<dbReference type="PANTHER" id="PTHR11946:SF109">
    <property type="entry name" value="VALINE--TRNA LIGASE"/>
    <property type="match status" value="1"/>
</dbReference>
<evidence type="ECO:0000256" key="2">
    <source>
        <dbReference type="ARBA" id="ARBA00004496"/>
    </source>
</evidence>
<keyword evidence="8 14" id="KW-0067">ATP-binding</keyword>
<keyword evidence="9 14" id="KW-0648">Protein biosynthesis</keyword>
<dbReference type="InterPro" id="IPR009080">
    <property type="entry name" value="tRNAsynth_Ia_anticodon-bd"/>
</dbReference>
<dbReference type="InterPro" id="IPR001412">
    <property type="entry name" value="aa-tRNA-synth_I_CS"/>
</dbReference>
<dbReference type="InterPro" id="IPR014729">
    <property type="entry name" value="Rossmann-like_a/b/a_fold"/>
</dbReference>
<dbReference type="FunFam" id="3.40.50.620:FF:000020">
    <property type="entry name" value="Valine--tRNA ligase, mitochondrial"/>
    <property type="match status" value="1"/>
</dbReference>
<dbReference type="GO" id="GO:0005524">
    <property type="term" value="F:ATP binding"/>
    <property type="evidence" value="ECO:0007669"/>
    <property type="project" value="UniProtKB-KW"/>
</dbReference>
<dbReference type="GO" id="GO:0005829">
    <property type="term" value="C:cytosol"/>
    <property type="evidence" value="ECO:0007669"/>
    <property type="project" value="TreeGrafter"/>
</dbReference>
<evidence type="ECO:0000256" key="8">
    <source>
        <dbReference type="ARBA" id="ARBA00022840"/>
    </source>
</evidence>
<evidence type="ECO:0000256" key="14">
    <source>
        <dbReference type="RuleBase" id="RU363035"/>
    </source>
</evidence>
<evidence type="ECO:0000259" key="17">
    <source>
        <dbReference type="Pfam" id="PF08264"/>
    </source>
</evidence>
<proteinExistence type="inferred from homology"/>
<dbReference type="FunFam" id="3.40.50.620:FF:000078">
    <property type="entry name" value="Valine--tRNA ligase, mitochondrial"/>
    <property type="match status" value="1"/>
</dbReference>
<evidence type="ECO:0000256" key="10">
    <source>
        <dbReference type="ARBA" id="ARBA00023146"/>
    </source>
</evidence>
<dbReference type="NCBIfam" id="TIGR00422">
    <property type="entry name" value="valS"/>
    <property type="match status" value="1"/>
</dbReference>
<dbReference type="GO" id="GO:0002161">
    <property type="term" value="F:aminoacyl-tRNA deacylase activity"/>
    <property type="evidence" value="ECO:0007669"/>
    <property type="project" value="InterPro"/>
</dbReference>
<keyword evidence="19" id="KW-1185">Reference proteome</keyword>
<dbReference type="Pfam" id="PF08264">
    <property type="entry name" value="Anticodon_1"/>
    <property type="match status" value="1"/>
</dbReference>
<dbReference type="CDD" id="cd07962">
    <property type="entry name" value="Anticodon_Ia_Val"/>
    <property type="match status" value="1"/>
</dbReference>
<feature type="region of interest" description="Disordered" evidence="15">
    <location>
        <begin position="1"/>
        <end position="115"/>
    </location>
</feature>
<dbReference type="PRINTS" id="PR00986">
    <property type="entry name" value="TRNASYNTHVAL"/>
</dbReference>
<evidence type="ECO:0000256" key="15">
    <source>
        <dbReference type="SAM" id="MobiDB-lite"/>
    </source>
</evidence>
<evidence type="ECO:0000313" key="19">
    <source>
        <dbReference type="Proteomes" id="UP000279259"/>
    </source>
</evidence>
<dbReference type="Gene3D" id="3.40.50.620">
    <property type="entry name" value="HUPs"/>
    <property type="match status" value="2"/>
</dbReference>
<gene>
    <name evidence="18" type="ORF">EHS25_009533</name>
</gene>
<dbReference type="InterPro" id="IPR009008">
    <property type="entry name" value="Val/Leu/Ile-tRNA-synth_edit"/>
</dbReference>
<keyword evidence="5" id="KW-0963">Cytoplasm</keyword>
<comment type="caution">
    <text evidence="18">The sequence shown here is derived from an EMBL/GenBank/DDBJ whole genome shotgun (WGS) entry which is preliminary data.</text>
</comment>
<dbReference type="Gene3D" id="1.10.730.10">
    <property type="entry name" value="Isoleucyl-tRNA Synthetase, Domain 1"/>
    <property type="match status" value="1"/>
</dbReference>
<feature type="compositionally biased region" description="Polar residues" evidence="15">
    <location>
        <begin position="20"/>
        <end position="39"/>
    </location>
</feature>
<evidence type="ECO:0000256" key="4">
    <source>
        <dbReference type="ARBA" id="ARBA00013169"/>
    </source>
</evidence>
<evidence type="ECO:0000256" key="1">
    <source>
        <dbReference type="ARBA" id="ARBA00004173"/>
    </source>
</evidence>
<dbReference type="Proteomes" id="UP000279259">
    <property type="component" value="Unassembled WGS sequence"/>
</dbReference>
<comment type="subcellular location">
    <subcellularLocation>
        <location evidence="2">Cytoplasm</location>
    </subcellularLocation>
    <subcellularLocation>
        <location evidence="1">Mitochondrion</location>
    </subcellularLocation>
</comment>
<evidence type="ECO:0000259" key="16">
    <source>
        <dbReference type="Pfam" id="PF00133"/>
    </source>
</evidence>
<evidence type="ECO:0000256" key="11">
    <source>
        <dbReference type="ARBA" id="ARBA00029936"/>
    </source>
</evidence>
<keyword evidence="6 14" id="KW-0436">Ligase</keyword>
<dbReference type="FunFam" id="1.10.730.10:FF:000009">
    <property type="entry name" value="Valine--tRNA ligase, mitochondrial"/>
    <property type="match status" value="1"/>
</dbReference>
<dbReference type="InterPro" id="IPR002303">
    <property type="entry name" value="Valyl-tRNA_ligase"/>
</dbReference>
<dbReference type="FunFam" id="3.90.740.10:FF:000005">
    <property type="entry name" value="Valine--tRNA ligase, mitochondrial"/>
    <property type="match status" value="1"/>
</dbReference>
<dbReference type="GO" id="GO:0006438">
    <property type="term" value="P:valyl-tRNA aminoacylation"/>
    <property type="evidence" value="ECO:0007669"/>
    <property type="project" value="InterPro"/>
</dbReference>
<evidence type="ECO:0000256" key="5">
    <source>
        <dbReference type="ARBA" id="ARBA00022490"/>
    </source>
</evidence>
<dbReference type="PROSITE" id="PS00178">
    <property type="entry name" value="AA_TRNA_LIGASE_I"/>
    <property type="match status" value="1"/>
</dbReference>
<feature type="domain" description="Aminoacyl-tRNA synthetase class Ia" evidence="16">
    <location>
        <begin position="127"/>
        <end position="751"/>
    </location>
</feature>
<reference evidence="18 19" key="1">
    <citation type="submission" date="2018-11" db="EMBL/GenBank/DDBJ databases">
        <title>Genome sequence of Saitozyma podzolica DSM 27192.</title>
        <authorList>
            <person name="Aliyu H."/>
            <person name="Gorte O."/>
            <person name="Ochsenreither K."/>
        </authorList>
    </citation>
    <scope>NUCLEOTIDE SEQUENCE [LARGE SCALE GENOMIC DNA]</scope>
    <source>
        <strain evidence="18 19">DSM 27192</strain>
    </source>
</reference>
<dbReference type="InterPro" id="IPR033705">
    <property type="entry name" value="Anticodon_Ia_Val"/>
</dbReference>
<dbReference type="EMBL" id="RSCD01000008">
    <property type="protein sequence ID" value="RSH91234.1"/>
    <property type="molecule type" value="Genomic_DNA"/>
</dbReference>
<evidence type="ECO:0000313" key="18">
    <source>
        <dbReference type="EMBL" id="RSH91234.1"/>
    </source>
</evidence>
<organism evidence="18 19">
    <name type="scientific">Saitozyma podzolica</name>
    <dbReference type="NCBI Taxonomy" id="1890683"/>
    <lineage>
        <taxon>Eukaryota</taxon>
        <taxon>Fungi</taxon>
        <taxon>Dikarya</taxon>
        <taxon>Basidiomycota</taxon>
        <taxon>Agaricomycotina</taxon>
        <taxon>Tremellomycetes</taxon>
        <taxon>Tremellales</taxon>
        <taxon>Trimorphomycetaceae</taxon>
        <taxon>Saitozyma</taxon>
    </lineage>
</organism>
<feature type="domain" description="Methionyl/Valyl/Leucyl/Isoleucyl-tRNA synthetase anticodon-binding" evidence="17">
    <location>
        <begin position="806"/>
        <end position="954"/>
    </location>
</feature>
<dbReference type="AlphaFoldDB" id="A0A427YJH0"/>
<feature type="compositionally biased region" description="Basic and acidic residues" evidence="15">
    <location>
        <begin position="76"/>
        <end position="86"/>
    </location>
</feature>
<dbReference type="EC" id="6.1.1.9" evidence="4"/>
<accession>A0A427YJH0</accession>
<evidence type="ECO:0000256" key="6">
    <source>
        <dbReference type="ARBA" id="ARBA00022598"/>
    </source>
</evidence>
<comment type="similarity">
    <text evidence="3 14">Belongs to the class-I aminoacyl-tRNA synthetase family.</text>
</comment>
<keyword evidence="7 14" id="KW-0547">Nucleotide-binding</keyword>
<dbReference type="SUPFAM" id="SSF52374">
    <property type="entry name" value="Nucleotidylyl transferase"/>
    <property type="match status" value="1"/>
</dbReference>
<dbReference type="PANTHER" id="PTHR11946">
    <property type="entry name" value="VALYL-TRNA SYNTHETASES"/>
    <property type="match status" value="1"/>
</dbReference>
<evidence type="ECO:0000256" key="12">
    <source>
        <dbReference type="ARBA" id="ARBA00040837"/>
    </source>
</evidence>
<dbReference type="GO" id="GO:0005739">
    <property type="term" value="C:mitochondrion"/>
    <property type="evidence" value="ECO:0007669"/>
    <property type="project" value="UniProtKB-SubCell"/>
</dbReference>
<dbReference type="Gene3D" id="3.90.740.10">
    <property type="entry name" value="Valyl/Leucyl/Isoleucyl-tRNA synthetase, editing domain"/>
    <property type="match status" value="1"/>
</dbReference>
<comment type="catalytic activity">
    <reaction evidence="13">
        <text>tRNA(Val) + L-valine + ATP = L-valyl-tRNA(Val) + AMP + diphosphate</text>
        <dbReference type="Rhea" id="RHEA:10704"/>
        <dbReference type="Rhea" id="RHEA-COMP:9672"/>
        <dbReference type="Rhea" id="RHEA-COMP:9708"/>
        <dbReference type="ChEBI" id="CHEBI:30616"/>
        <dbReference type="ChEBI" id="CHEBI:33019"/>
        <dbReference type="ChEBI" id="CHEBI:57762"/>
        <dbReference type="ChEBI" id="CHEBI:78442"/>
        <dbReference type="ChEBI" id="CHEBI:78537"/>
        <dbReference type="ChEBI" id="CHEBI:456215"/>
        <dbReference type="EC" id="6.1.1.9"/>
    </reaction>
</comment>
<protein>
    <recommendedName>
        <fullName evidence="12">Valine--tRNA ligase, mitochondrial</fullName>
        <ecNumber evidence="4">6.1.1.9</ecNumber>
    </recommendedName>
    <alternativeName>
        <fullName evidence="11">Valyl-tRNA synthetase</fullName>
    </alternativeName>
</protein>
<evidence type="ECO:0000256" key="9">
    <source>
        <dbReference type="ARBA" id="ARBA00022917"/>
    </source>
</evidence>
<evidence type="ECO:0000256" key="13">
    <source>
        <dbReference type="ARBA" id="ARBA00047552"/>
    </source>
</evidence>
<dbReference type="InterPro" id="IPR002300">
    <property type="entry name" value="aa-tRNA-synth_Ia"/>
</dbReference>
<keyword evidence="10 14" id="KW-0030">Aminoacyl-tRNA synthetase</keyword>
<dbReference type="NCBIfam" id="NF004349">
    <property type="entry name" value="PRK05729.1"/>
    <property type="match status" value="1"/>
</dbReference>
<dbReference type="OrthoDB" id="629407at2759"/>
<dbReference type="SUPFAM" id="SSF50677">
    <property type="entry name" value="ValRS/IleRS/LeuRS editing domain"/>
    <property type="match status" value="1"/>
</dbReference>
<dbReference type="STRING" id="1890683.A0A427YJH0"/>
<feature type="compositionally biased region" description="Basic and acidic residues" evidence="15">
    <location>
        <begin position="45"/>
        <end position="61"/>
    </location>
</feature>
<evidence type="ECO:0000256" key="3">
    <source>
        <dbReference type="ARBA" id="ARBA00005594"/>
    </source>
</evidence>
<dbReference type="SUPFAM" id="SSF47323">
    <property type="entry name" value="Anticodon-binding domain of a subclass of class I aminoacyl-tRNA synthetases"/>
    <property type="match status" value="1"/>
</dbReference>
<dbReference type="InterPro" id="IPR013155">
    <property type="entry name" value="M/V/L/I-tRNA-synth_anticd-bd"/>
</dbReference>